<dbReference type="Pfam" id="PF02518">
    <property type="entry name" value="HATPase_c"/>
    <property type="match status" value="1"/>
</dbReference>
<evidence type="ECO:0000256" key="5">
    <source>
        <dbReference type="ARBA" id="ARBA00022553"/>
    </source>
</evidence>
<dbReference type="InterPro" id="IPR005467">
    <property type="entry name" value="His_kinase_dom"/>
</dbReference>
<dbReference type="PRINTS" id="PR00344">
    <property type="entry name" value="BCTRLSENSOR"/>
</dbReference>
<evidence type="ECO:0000256" key="3">
    <source>
        <dbReference type="ARBA" id="ARBA00012438"/>
    </source>
</evidence>
<feature type="domain" description="Histidine kinase" evidence="11">
    <location>
        <begin position="285"/>
        <end position="501"/>
    </location>
</feature>
<feature type="transmembrane region" description="Helical" evidence="10">
    <location>
        <begin position="35"/>
        <end position="61"/>
    </location>
</feature>
<dbReference type="Gene3D" id="1.10.287.130">
    <property type="match status" value="1"/>
</dbReference>
<dbReference type="InterPro" id="IPR036890">
    <property type="entry name" value="HATPase_C_sf"/>
</dbReference>
<dbReference type="AlphaFoldDB" id="A0A1H6APR2"/>
<dbReference type="PANTHER" id="PTHR44936:SF10">
    <property type="entry name" value="SENSOR PROTEIN RSTB"/>
    <property type="match status" value="1"/>
</dbReference>
<dbReference type="PROSITE" id="PS50885">
    <property type="entry name" value="HAMP"/>
    <property type="match status" value="1"/>
</dbReference>
<dbReference type="InterPro" id="IPR003661">
    <property type="entry name" value="HisK_dim/P_dom"/>
</dbReference>
<evidence type="ECO:0000256" key="7">
    <source>
        <dbReference type="ARBA" id="ARBA00022741"/>
    </source>
</evidence>
<dbReference type="CDD" id="cd06225">
    <property type="entry name" value="HAMP"/>
    <property type="match status" value="1"/>
</dbReference>
<dbReference type="Proteomes" id="UP000236745">
    <property type="component" value="Unassembled WGS sequence"/>
</dbReference>
<dbReference type="GO" id="GO:0000155">
    <property type="term" value="F:phosphorelay sensor kinase activity"/>
    <property type="evidence" value="ECO:0007669"/>
    <property type="project" value="InterPro"/>
</dbReference>
<feature type="domain" description="HAMP" evidence="12">
    <location>
        <begin position="225"/>
        <end position="277"/>
    </location>
</feature>
<dbReference type="SUPFAM" id="SSF55874">
    <property type="entry name" value="ATPase domain of HSP90 chaperone/DNA topoisomerase II/histidine kinase"/>
    <property type="match status" value="1"/>
</dbReference>
<dbReference type="SMART" id="SM00387">
    <property type="entry name" value="HATPase_c"/>
    <property type="match status" value="1"/>
</dbReference>
<dbReference type="Pfam" id="PF00512">
    <property type="entry name" value="HisKA"/>
    <property type="match status" value="1"/>
</dbReference>
<keyword evidence="6" id="KW-0808">Transferase</keyword>
<dbReference type="InterPro" id="IPR004358">
    <property type="entry name" value="Sig_transdc_His_kin-like_C"/>
</dbReference>
<dbReference type="SUPFAM" id="SSF47384">
    <property type="entry name" value="Homodimeric domain of signal transducing histidine kinase"/>
    <property type="match status" value="1"/>
</dbReference>
<evidence type="ECO:0000256" key="10">
    <source>
        <dbReference type="SAM" id="Phobius"/>
    </source>
</evidence>
<dbReference type="Pfam" id="PF00672">
    <property type="entry name" value="HAMP"/>
    <property type="match status" value="1"/>
</dbReference>
<dbReference type="InterPro" id="IPR036097">
    <property type="entry name" value="HisK_dim/P_sf"/>
</dbReference>
<dbReference type="SMART" id="SM00388">
    <property type="entry name" value="HisKA"/>
    <property type="match status" value="1"/>
</dbReference>
<comment type="catalytic activity">
    <reaction evidence="1">
        <text>ATP + protein L-histidine = ADP + protein N-phospho-L-histidine.</text>
        <dbReference type="EC" id="2.7.13.3"/>
    </reaction>
</comment>
<evidence type="ECO:0000256" key="6">
    <source>
        <dbReference type="ARBA" id="ARBA00022679"/>
    </source>
</evidence>
<dbReference type="InterPro" id="IPR003594">
    <property type="entry name" value="HATPase_dom"/>
</dbReference>
<dbReference type="Gene3D" id="6.10.340.10">
    <property type="match status" value="1"/>
</dbReference>
<dbReference type="SMART" id="SM00304">
    <property type="entry name" value="HAMP"/>
    <property type="match status" value="1"/>
</dbReference>
<feature type="transmembrane region" description="Helical" evidence="10">
    <location>
        <begin position="204"/>
        <end position="227"/>
    </location>
</feature>
<evidence type="ECO:0000256" key="8">
    <source>
        <dbReference type="ARBA" id="ARBA00022777"/>
    </source>
</evidence>
<name>A0A1H6APR2_9GAMM</name>
<keyword evidence="8 13" id="KW-0418">Kinase</keyword>
<dbReference type="Gene3D" id="3.30.565.10">
    <property type="entry name" value="Histidine kinase-like ATPase, C-terminal domain"/>
    <property type="match status" value="1"/>
</dbReference>
<dbReference type="EMBL" id="FNVQ01000002">
    <property type="protein sequence ID" value="SEG50164.1"/>
    <property type="molecule type" value="Genomic_DNA"/>
</dbReference>
<keyword evidence="7" id="KW-0547">Nucleotide-binding</keyword>
<dbReference type="CDD" id="cd00082">
    <property type="entry name" value="HisKA"/>
    <property type="match status" value="1"/>
</dbReference>
<keyword evidence="14" id="KW-1185">Reference proteome</keyword>
<keyword evidence="10" id="KW-1133">Transmembrane helix</keyword>
<keyword evidence="5" id="KW-0597">Phosphoprotein</keyword>
<comment type="subcellular location">
    <subcellularLocation>
        <location evidence="2">Cell membrane</location>
        <topology evidence="2">Multi-pass membrane protein</topology>
    </subcellularLocation>
</comment>
<dbReference type="CDD" id="cd00075">
    <property type="entry name" value="HATPase"/>
    <property type="match status" value="1"/>
</dbReference>
<dbReference type="PANTHER" id="PTHR44936">
    <property type="entry name" value="SENSOR PROTEIN CREC"/>
    <property type="match status" value="1"/>
</dbReference>
<dbReference type="InterPro" id="IPR050980">
    <property type="entry name" value="2C_sensor_his_kinase"/>
</dbReference>
<evidence type="ECO:0000313" key="13">
    <source>
        <dbReference type="EMBL" id="SEG50164.1"/>
    </source>
</evidence>
<dbReference type="InterPro" id="IPR003660">
    <property type="entry name" value="HAMP_dom"/>
</dbReference>
<proteinExistence type="predicted"/>
<evidence type="ECO:0000259" key="11">
    <source>
        <dbReference type="PROSITE" id="PS50109"/>
    </source>
</evidence>
<dbReference type="GO" id="GO:0005886">
    <property type="term" value="C:plasma membrane"/>
    <property type="evidence" value="ECO:0007669"/>
    <property type="project" value="UniProtKB-SubCell"/>
</dbReference>
<protein>
    <recommendedName>
        <fullName evidence="3">histidine kinase</fullName>
        <ecNumber evidence="3">2.7.13.3</ecNumber>
    </recommendedName>
</protein>
<evidence type="ECO:0000256" key="1">
    <source>
        <dbReference type="ARBA" id="ARBA00000085"/>
    </source>
</evidence>
<dbReference type="PROSITE" id="PS50109">
    <property type="entry name" value="HIS_KIN"/>
    <property type="match status" value="1"/>
</dbReference>
<evidence type="ECO:0000259" key="12">
    <source>
        <dbReference type="PROSITE" id="PS50885"/>
    </source>
</evidence>
<keyword evidence="4" id="KW-1003">Cell membrane</keyword>
<dbReference type="GO" id="GO:0005524">
    <property type="term" value="F:ATP binding"/>
    <property type="evidence" value="ECO:0007669"/>
    <property type="project" value="UniProtKB-KW"/>
</dbReference>
<keyword evidence="10" id="KW-0472">Membrane</keyword>
<organism evidence="13 14">
    <name type="scientific">Marinobacterium lutimaris</name>
    <dbReference type="NCBI Taxonomy" id="568106"/>
    <lineage>
        <taxon>Bacteria</taxon>
        <taxon>Pseudomonadati</taxon>
        <taxon>Pseudomonadota</taxon>
        <taxon>Gammaproteobacteria</taxon>
        <taxon>Oceanospirillales</taxon>
        <taxon>Oceanospirillaceae</taxon>
        <taxon>Marinobacterium</taxon>
    </lineage>
</organism>
<evidence type="ECO:0000256" key="9">
    <source>
        <dbReference type="ARBA" id="ARBA00022840"/>
    </source>
</evidence>
<keyword evidence="9" id="KW-0067">ATP-binding</keyword>
<evidence type="ECO:0000313" key="14">
    <source>
        <dbReference type="Proteomes" id="UP000236745"/>
    </source>
</evidence>
<gene>
    <name evidence="13" type="ORF">SAMN05444390_102120</name>
</gene>
<sequence>MQSHRAFQPTDKPTDVPTRRNFIPVPLKPRHLPSFSGLLITGFILVVLPLLGGIIGMTYALEQMAFEGRRSVTVSAQITSASRQLSEAETALKRAAGQYFVLEDPALKERLDRAHYRLVEVLDRLESLPWSLELAQQVVDLARQEQALYQQLSETPASGDFESYRQAFERLDLATESLNEATTDYIHAHLVTGMNDTAARIQNTMIYLAAGMILLSLLLSAIFSWLLSRPVRKLSATIRQLGQNNLENPINIRGPRDLEHLGQQLEWLRSRLLELEEKKLNFFREVSHELKTPLTNMLEAISLLRDQVTGPLTTQQSEVVEIMRGSAFDLRQRIEDLLRYNEAIAQPTLEPDWFALTPLIDEIKGRFDLTLRSQQLRWDGQIEALQLKADRNRLSVALENLVSNAIRFSPKGGTLSIDAASETDGLRISVVDEGPGIAESQTEQLFQPFYKGTRQPQGTLKGSGLGLAIAKASIEQLGGTLRLKPSSAPGAHFEITLPHNKEVPPRG</sequence>
<dbReference type="EC" id="2.7.13.3" evidence="3"/>
<evidence type="ECO:0000256" key="2">
    <source>
        <dbReference type="ARBA" id="ARBA00004651"/>
    </source>
</evidence>
<reference evidence="13 14" key="1">
    <citation type="submission" date="2016-10" db="EMBL/GenBank/DDBJ databases">
        <authorList>
            <person name="de Groot N.N."/>
        </authorList>
    </citation>
    <scope>NUCLEOTIDE SEQUENCE [LARGE SCALE GENOMIC DNA]</scope>
    <source>
        <strain evidence="13 14">DSM 22012</strain>
    </source>
</reference>
<accession>A0A1H6APR2</accession>
<evidence type="ECO:0000256" key="4">
    <source>
        <dbReference type="ARBA" id="ARBA00022475"/>
    </source>
</evidence>
<keyword evidence="10" id="KW-0812">Transmembrane</keyword>